<comment type="caution">
    <text evidence="3">The sequence shown here is derived from an EMBL/GenBank/DDBJ whole genome shotgun (WGS) entry which is preliminary data.</text>
</comment>
<gene>
    <name evidence="3" type="ORF">D9615_009770</name>
</gene>
<accession>A0A8H5GSM1</accession>
<evidence type="ECO:0000259" key="2">
    <source>
        <dbReference type="Pfam" id="PF01676"/>
    </source>
</evidence>
<dbReference type="AlphaFoldDB" id="A0A8H5GSM1"/>
<evidence type="ECO:0000256" key="1">
    <source>
        <dbReference type="SAM" id="MobiDB-lite"/>
    </source>
</evidence>
<evidence type="ECO:0000313" key="3">
    <source>
        <dbReference type="EMBL" id="KAF5370459.1"/>
    </source>
</evidence>
<dbReference type="Gene3D" id="3.40.720.10">
    <property type="entry name" value="Alkaline Phosphatase, subunit A"/>
    <property type="match status" value="1"/>
</dbReference>
<proteinExistence type="predicted"/>
<dbReference type="GO" id="GO:0003824">
    <property type="term" value="F:catalytic activity"/>
    <property type="evidence" value="ECO:0007669"/>
    <property type="project" value="InterPro"/>
</dbReference>
<dbReference type="EMBL" id="JAACJP010000052">
    <property type="protein sequence ID" value="KAF5370459.1"/>
    <property type="molecule type" value="Genomic_DNA"/>
</dbReference>
<sequence length="522" mass="56708">MLLEGKAVEAGDTTNIVDSISKINAAMRTLYRVAKEAGNVLLIMAKHGNTEQTKNLETGALHTTHTTKPVAVIMTGDPRGKGKMGNVAVDPEEMNEKSLSAGWACGQTRSPMLKDKDTKRETEHRIPLMMRKAWIQHEAEVPKEAVSVACVAPVAELAPAPEPVRKQAPPQLPPQPPRSRSPSPQATTTTSAAAAAGASPDPAVTRTLQPMRVDGAPLPLYPPPHAQIPTTSSTSPITAAANSLALRLCGAERERGTRRGRQVRPPLPPPPLMLLLKMSGTPFPRCRHHLHLSWGGGVQKDMQQSRGASAENRWAITALVDYFTQLTTLYTDERLACLRLTERCADIPLCAKRSAKQAIPSLSSSPHPSKISPSACTINYGKQNAYLPRRRSFAEVHRFLQKQVHWQFLKQYIKYDEILDPGAHPQADARGRFATGRGHAADSGGDCEDVVLVVAPPPPMEMEKTVMAASPSRLRESQILPALKTLHANQNTVDAAKDSADLRALMRTALQVSSDVEILEML</sequence>
<dbReference type="Proteomes" id="UP000565441">
    <property type="component" value="Unassembled WGS sequence"/>
</dbReference>
<protein>
    <recommendedName>
        <fullName evidence="2">Metalloenzyme domain-containing protein</fullName>
    </recommendedName>
</protein>
<dbReference type="OrthoDB" id="1668230at2759"/>
<feature type="compositionally biased region" description="Pro residues" evidence="1">
    <location>
        <begin position="170"/>
        <end position="179"/>
    </location>
</feature>
<dbReference type="InterPro" id="IPR006124">
    <property type="entry name" value="Metalloenzyme"/>
</dbReference>
<organism evidence="3 4">
    <name type="scientific">Tricholomella constricta</name>
    <dbReference type="NCBI Taxonomy" id="117010"/>
    <lineage>
        <taxon>Eukaryota</taxon>
        <taxon>Fungi</taxon>
        <taxon>Dikarya</taxon>
        <taxon>Basidiomycota</taxon>
        <taxon>Agaricomycotina</taxon>
        <taxon>Agaricomycetes</taxon>
        <taxon>Agaricomycetidae</taxon>
        <taxon>Agaricales</taxon>
        <taxon>Tricholomatineae</taxon>
        <taxon>Lyophyllaceae</taxon>
        <taxon>Tricholomella</taxon>
    </lineage>
</organism>
<dbReference type="InterPro" id="IPR017850">
    <property type="entry name" value="Alkaline_phosphatase_core_sf"/>
</dbReference>
<feature type="region of interest" description="Disordered" evidence="1">
    <location>
        <begin position="161"/>
        <end position="205"/>
    </location>
</feature>
<reference evidence="3 4" key="1">
    <citation type="journal article" date="2020" name="ISME J.">
        <title>Uncovering the hidden diversity of litter-decomposition mechanisms in mushroom-forming fungi.</title>
        <authorList>
            <person name="Floudas D."/>
            <person name="Bentzer J."/>
            <person name="Ahren D."/>
            <person name="Johansson T."/>
            <person name="Persson P."/>
            <person name="Tunlid A."/>
        </authorList>
    </citation>
    <scope>NUCLEOTIDE SEQUENCE [LARGE SCALE GENOMIC DNA]</scope>
    <source>
        <strain evidence="3 4">CBS 661.87</strain>
    </source>
</reference>
<name>A0A8H5GSM1_9AGAR</name>
<dbReference type="GO" id="GO:0046872">
    <property type="term" value="F:metal ion binding"/>
    <property type="evidence" value="ECO:0007669"/>
    <property type="project" value="InterPro"/>
</dbReference>
<keyword evidence="4" id="KW-1185">Reference proteome</keyword>
<evidence type="ECO:0000313" key="4">
    <source>
        <dbReference type="Proteomes" id="UP000565441"/>
    </source>
</evidence>
<dbReference type="Pfam" id="PF01676">
    <property type="entry name" value="Metalloenzyme"/>
    <property type="match status" value="1"/>
</dbReference>
<feature type="compositionally biased region" description="Low complexity" evidence="1">
    <location>
        <begin position="180"/>
        <end position="203"/>
    </location>
</feature>
<feature type="domain" description="Metalloenzyme" evidence="2">
    <location>
        <begin position="10"/>
        <end position="78"/>
    </location>
</feature>